<gene>
    <name evidence="1" type="ORF">H9865_03160</name>
</gene>
<keyword evidence="1" id="KW-0413">Isomerase</keyword>
<dbReference type="Gene3D" id="3.40.50.1360">
    <property type="match status" value="1"/>
</dbReference>
<dbReference type="InterPro" id="IPR018321">
    <property type="entry name" value="Glucosamine6P_isomerase_CS"/>
</dbReference>
<name>A0A9D1V2W5_9FIRM</name>
<reference evidence="1" key="1">
    <citation type="journal article" date="2021" name="PeerJ">
        <title>Extensive microbial diversity within the chicken gut microbiome revealed by metagenomics and culture.</title>
        <authorList>
            <person name="Gilroy R."/>
            <person name="Ravi A."/>
            <person name="Getino M."/>
            <person name="Pursley I."/>
            <person name="Horton D.L."/>
            <person name="Alikhan N.F."/>
            <person name="Baker D."/>
            <person name="Gharbi K."/>
            <person name="Hall N."/>
            <person name="Watson M."/>
            <person name="Adriaenssens E.M."/>
            <person name="Foster-Nyarko E."/>
            <person name="Jarju S."/>
            <person name="Secka A."/>
            <person name="Antonio M."/>
            <person name="Oren A."/>
            <person name="Chaudhuri R.R."/>
            <person name="La Ragione R."/>
            <person name="Hildebrand F."/>
            <person name="Pallen M.J."/>
        </authorList>
    </citation>
    <scope>NUCLEOTIDE SEQUENCE</scope>
    <source>
        <strain evidence="1">2239</strain>
    </source>
</reference>
<dbReference type="GO" id="GO:0004342">
    <property type="term" value="F:glucosamine-6-phosphate deaminase activity"/>
    <property type="evidence" value="ECO:0007669"/>
    <property type="project" value="InterPro"/>
</dbReference>
<dbReference type="PANTHER" id="PTHR42892">
    <property type="entry name" value="GLUCOSAMINE-6-PHOSPHATE DEAMINASE-LIKE PROTEIN BT_0258-RELATED"/>
    <property type="match status" value="1"/>
</dbReference>
<dbReference type="InterPro" id="IPR052960">
    <property type="entry name" value="GlcN6P_deaminase-like"/>
</dbReference>
<dbReference type="InterPro" id="IPR037171">
    <property type="entry name" value="NagB/RpiA_transferase-like"/>
</dbReference>
<dbReference type="AlphaFoldDB" id="A0A9D1V2W5"/>
<reference evidence="1" key="2">
    <citation type="submission" date="2021-04" db="EMBL/GenBank/DDBJ databases">
        <authorList>
            <person name="Gilroy R."/>
        </authorList>
    </citation>
    <scope>NUCLEOTIDE SEQUENCE</scope>
    <source>
        <strain evidence="1">2239</strain>
    </source>
</reference>
<dbReference type="Proteomes" id="UP000824193">
    <property type="component" value="Unassembled WGS sequence"/>
</dbReference>
<evidence type="ECO:0000313" key="2">
    <source>
        <dbReference type="Proteomes" id="UP000824193"/>
    </source>
</evidence>
<dbReference type="PROSITE" id="PS01161">
    <property type="entry name" value="GLC_GALNAC_ISOMERASE"/>
    <property type="match status" value="1"/>
</dbReference>
<protein>
    <submittedName>
        <fullName evidence="1">Glucosamine-6-phosphate isomerase</fullName>
    </submittedName>
</protein>
<dbReference type="GO" id="GO:0016853">
    <property type="term" value="F:isomerase activity"/>
    <property type="evidence" value="ECO:0007669"/>
    <property type="project" value="UniProtKB-KW"/>
</dbReference>
<comment type="caution">
    <text evidence="1">The sequence shown here is derived from an EMBL/GenBank/DDBJ whole genome shotgun (WGS) entry which is preliminary data.</text>
</comment>
<dbReference type="PANTHER" id="PTHR42892:SF1">
    <property type="entry name" value="GLUCOSAMINE-6-PHOSPHATE ISOMERASE"/>
    <property type="match status" value="1"/>
</dbReference>
<accession>A0A9D1V2W5</accession>
<evidence type="ECO:0000313" key="1">
    <source>
        <dbReference type="EMBL" id="HIX05098.1"/>
    </source>
</evidence>
<organism evidence="1 2">
    <name type="scientific">Candidatus Allofournierella pullicola</name>
    <dbReference type="NCBI Taxonomy" id="2838596"/>
    <lineage>
        <taxon>Bacteria</taxon>
        <taxon>Bacillati</taxon>
        <taxon>Bacillota</taxon>
        <taxon>Clostridia</taxon>
        <taxon>Eubacteriales</taxon>
        <taxon>Oscillospiraceae</taxon>
        <taxon>Allofournierella</taxon>
    </lineage>
</organism>
<proteinExistence type="predicted"/>
<sequence>MYEYFHISAQDLGKDAKVPVLKLGDSGEVFYEIAMEMINTIKANNAAGKHTVFICPVGPVGQYPIFVRLVNRDRISLKNCWFINMDEYLTDEGEWVDKSHPLSFRGFMDRTVYTKIDPELLMPEEQRIFPDPHDPEHIQRVIDELGGVDVTFGGIGINGHLAFNEPQDELTADEFAQLPTRVLTISRETRTTNAIGDYNGAIDAMPRKCVTIGMKQILSAKKIRLGVFRDWHRAVVRQTAYGEVSAHFPATLIQRHPDAMVIANANAAQQPF</sequence>
<dbReference type="EMBL" id="DXFW01000008">
    <property type="protein sequence ID" value="HIX05098.1"/>
    <property type="molecule type" value="Genomic_DNA"/>
</dbReference>
<dbReference type="SUPFAM" id="SSF100950">
    <property type="entry name" value="NagB/RpiA/CoA transferase-like"/>
    <property type="match status" value="1"/>
</dbReference>
<dbReference type="GO" id="GO:0006044">
    <property type="term" value="P:N-acetylglucosamine metabolic process"/>
    <property type="evidence" value="ECO:0007669"/>
    <property type="project" value="InterPro"/>
</dbReference>